<dbReference type="Proteomes" id="UP001165652">
    <property type="component" value="Unassembled WGS sequence"/>
</dbReference>
<accession>A0ABT5J9B8</accession>
<feature type="domain" description="Carboxymuconolactone decarboxylase-like" evidence="1">
    <location>
        <begin position="36"/>
        <end position="118"/>
    </location>
</feature>
<dbReference type="Gene3D" id="1.20.1290.10">
    <property type="entry name" value="AhpD-like"/>
    <property type="match status" value="1"/>
</dbReference>
<dbReference type="RefSeq" id="WP_272776913.1">
    <property type="nucleotide sequence ID" value="NZ_JAQQLI010000012.1"/>
</dbReference>
<name>A0ABT5J9B8_RHOTP</name>
<reference evidence="2" key="1">
    <citation type="journal article" date="2023" name="Microbiol Resour">
        <title>Genome Sequences of Rhodoplanes serenus and Two Thermotolerant Strains, Rhodoplanes tepidamans and 'Rhodoplanes cryptolactis,' Further Refine the Genus.</title>
        <authorList>
            <person name="Rayyan A.A."/>
            <person name="Kyndt J.A."/>
        </authorList>
    </citation>
    <scope>NUCLEOTIDE SEQUENCE</scope>
    <source>
        <strain evidence="2">DSM 9987</strain>
    </source>
</reference>
<evidence type="ECO:0000259" key="1">
    <source>
        <dbReference type="Pfam" id="PF02627"/>
    </source>
</evidence>
<protein>
    <submittedName>
        <fullName evidence="2">Carboxymuconolactone decarboxylase family protein</fullName>
    </submittedName>
</protein>
<gene>
    <name evidence="2" type="ORF">PQJ73_10275</name>
</gene>
<dbReference type="Pfam" id="PF02627">
    <property type="entry name" value="CMD"/>
    <property type="match status" value="1"/>
</dbReference>
<evidence type="ECO:0000313" key="2">
    <source>
        <dbReference type="EMBL" id="MDC7786067.1"/>
    </source>
</evidence>
<comment type="caution">
    <text evidence="2">The sequence shown here is derived from an EMBL/GenBank/DDBJ whole genome shotgun (WGS) entry which is preliminary data.</text>
</comment>
<sequence length="138" mass="15291">MTADDRYEQGMAARRAVLGDAWVDRSIARRNAFNTEFQEMITRIVWGEIWTRPGLDQKTRRCMVLATMIALGRWEEFKLHVRAGLAGGLTVEEIKEIILQSTLYCGVPAGNHAIGEAEGILRELGLLPDPAGPTTPSP</sequence>
<reference evidence="2" key="2">
    <citation type="submission" date="2023-02" db="EMBL/GenBank/DDBJ databases">
        <authorList>
            <person name="Rayyan A."/>
            <person name="Meyer T."/>
            <person name="Kyndt J.A."/>
        </authorList>
    </citation>
    <scope>NUCLEOTIDE SEQUENCE</scope>
    <source>
        <strain evidence="2">DSM 9987</strain>
    </source>
</reference>
<proteinExistence type="predicted"/>
<dbReference type="EMBL" id="JAQQLI010000012">
    <property type="protein sequence ID" value="MDC7786067.1"/>
    <property type="molecule type" value="Genomic_DNA"/>
</dbReference>
<dbReference type="PANTHER" id="PTHR33570:SF2">
    <property type="entry name" value="CARBOXYMUCONOLACTONE DECARBOXYLASE-LIKE DOMAIN-CONTAINING PROTEIN"/>
    <property type="match status" value="1"/>
</dbReference>
<dbReference type="InterPro" id="IPR003779">
    <property type="entry name" value="CMD-like"/>
</dbReference>
<dbReference type="InterPro" id="IPR029032">
    <property type="entry name" value="AhpD-like"/>
</dbReference>
<dbReference type="PANTHER" id="PTHR33570">
    <property type="entry name" value="4-CARBOXYMUCONOLACTONE DECARBOXYLASE FAMILY PROTEIN"/>
    <property type="match status" value="1"/>
</dbReference>
<organism evidence="2 3">
    <name type="scientific">Rhodoplanes tepidamans</name>
    <name type="common">Rhodoplanes cryptolactis</name>
    <dbReference type="NCBI Taxonomy" id="200616"/>
    <lineage>
        <taxon>Bacteria</taxon>
        <taxon>Pseudomonadati</taxon>
        <taxon>Pseudomonadota</taxon>
        <taxon>Alphaproteobacteria</taxon>
        <taxon>Hyphomicrobiales</taxon>
        <taxon>Nitrobacteraceae</taxon>
        <taxon>Rhodoplanes</taxon>
    </lineage>
</organism>
<evidence type="ECO:0000313" key="3">
    <source>
        <dbReference type="Proteomes" id="UP001165652"/>
    </source>
</evidence>
<dbReference type="InterPro" id="IPR052512">
    <property type="entry name" value="4CMD/NDH-1_regulator"/>
</dbReference>
<keyword evidence="3" id="KW-1185">Reference proteome</keyword>
<dbReference type="SUPFAM" id="SSF69118">
    <property type="entry name" value="AhpD-like"/>
    <property type="match status" value="1"/>
</dbReference>